<accession>A0A6H0Y2W9</accession>
<organism evidence="3 4">
    <name type="scientific">Peltaster fructicola</name>
    <dbReference type="NCBI Taxonomy" id="286661"/>
    <lineage>
        <taxon>Eukaryota</taxon>
        <taxon>Fungi</taxon>
        <taxon>Dikarya</taxon>
        <taxon>Ascomycota</taxon>
        <taxon>Pezizomycotina</taxon>
        <taxon>Dothideomycetes</taxon>
        <taxon>Dothideomycetes incertae sedis</taxon>
        <taxon>Peltaster</taxon>
    </lineage>
</organism>
<reference evidence="3 4" key="1">
    <citation type="journal article" date="2016" name="Sci. Rep.">
        <title>Peltaster fructicola genome reveals evolution from an invasive phytopathogen to an ectophytic parasite.</title>
        <authorList>
            <person name="Xu C."/>
            <person name="Chen H."/>
            <person name="Gleason M.L."/>
            <person name="Xu J.R."/>
            <person name="Liu H."/>
            <person name="Zhang R."/>
            <person name="Sun G."/>
        </authorList>
    </citation>
    <scope>NUCLEOTIDE SEQUENCE [LARGE SCALE GENOMIC DNA]</scope>
    <source>
        <strain evidence="3 4">LNHT1506</strain>
    </source>
</reference>
<dbReference type="SUPFAM" id="SSF53474">
    <property type="entry name" value="alpha/beta-Hydrolases"/>
    <property type="match status" value="1"/>
</dbReference>
<evidence type="ECO:0000256" key="1">
    <source>
        <dbReference type="SAM" id="SignalP"/>
    </source>
</evidence>
<dbReference type="EMBL" id="CP051142">
    <property type="protein sequence ID" value="QIX00990.1"/>
    <property type="molecule type" value="Genomic_DNA"/>
</dbReference>
<dbReference type="Gene3D" id="3.40.50.1820">
    <property type="entry name" value="alpha/beta hydrolase"/>
    <property type="match status" value="1"/>
</dbReference>
<feature type="domain" description="AB hydrolase-1" evidence="2">
    <location>
        <begin position="149"/>
        <end position="402"/>
    </location>
</feature>
<dbReference type="InterPro" id="IPR029058">
    <property type="entry name" value="AB_hydrolase_fold"/>
</dbReference>
<protein>
    <recommendedName>
        <fullName evidence="2">AB hydrolase-1 domain-containing protein</fullName>
    </recommendedName>
</protein>
<dbReference type="Proteomes" id="UP000503462">
    <property type="component" value="Chromosome 4"/>
</dbReference>
<feature type="chain" id="PRO_5026261795" description="AB hydrolase-1 domain-containing protein" evidence="1">
    <location>
        <begin position="16"/>
        <end position="420"/>
    </location>
</feature>
<dbReference type="InterPro" id="IPR000073">
    <property type="entry name" value="AB_hydrolase_1"/>
</dbReference>
<keyword evidence="4" id="KW-1185">Reference proteome</keyword>
<dbReference type="AlphaFoldDB" id="A0A6H0Y2W9"/>
<evidence type="ECO:0000313" key="3">
    <source>
        <dbReference type="EMBL" id="QIX00990.1"/>
    </source>
</evidence>
<evidence type="ECO:0000259" key="2">
    <source>
        <dbReference type="Pfam" id="PF12697"/>
    </source>
</evidence>
<dbReference type="OrthoDB" id="190201at2759"/>
<name>A0A6H0Y2W9_9PEZI</name>
<feature type="signal peptide" evidence="1">
    <location>
        <begin position="1"/>
        <end position="15"/>
    </location>
</feature>
<sequence length="420" mass="43790">MKSTVLLSLASVAIASPAGHWGWDMHSSLSSATATAPAPPAYTSGIAPNNAPSSAGLKNATVGVSRGGKAVCVDGYISVFAQTTKNVKFDFAVPANISVVTDTFLKFVTSGSPFLKDINKGQQTVGGTYDIRATFCTPKDNLKPTAVQLLTHGIGFDRSYWDFAAGYSYVDAAAAHGYASLFYDRLGVGQSAQADPIQVIQAPLEVEIAHTIATMLRNGSISNNKFNEIVGVGHSFGSIISSAVTGLYPSAFDAAILTGFSANSSAIGVFTTGNNFDIAAQNNPARFGKLNNAYLVGNSIISTQTGFFRLPEFDATVLKTADATKQTVTFGEFFTQGAVGGAAPGFKGPVAVVNGDADLPFCFGNCSYPTNLAAAVKSAYPNAVAFDSYLAPSTGHGLNLHYTAEAAYEFIQRFLGHNGL</sequence>
<dbReference type="Pfam" id="PF12697">
    <property type="entry name" value="Abhydrolase_6"/>
    <property type="match status" value="1"/>
</dbReference>
<keyword evidence="1" id="KW-0732">Signal</keyword>
<gene>
    <name evidence="3" type="ORF">AMS68_006507</name>
</gene>
<proteinExistence type="predicted"/>
<evidence type="ECO:0000313" key="4">
    <source>
        <dbReference type="Proteomes" id="UP000503462"/>
    </source>
</evidence>